<dbReference type="SUPFAM" id="SSF56672">
    <property type="entry name" value="DNA/RNA polymerases"/>
    <property type="match status" value="1"/>
</dbReference>
<dbReference type="PANTHER" id="PTHR37984:SF8">
    <property type="entry name" value="CCHC-TYPE DOMAIN-CONTAINING PROTEIN"/>
    <property type="match status" value="1"/>
</dbReference>
<keyword evidence="2" id="KW-1185">Reference proteome</keyword>
<accession>A0ABQ9HC10</accession>
<dbReference type="EMBL" id="JARBHB010000006">
    <property type="protein sequence ID" value="KAJ8881810.1"/>
    <property type="molecule type" value="Genomic_DNA"/>
</dbReference>
<reference evidence="1 2" key="1">
    <citation type="submission" date="2023-02" db="EMBL/GenBank/DDBJ databases">
        <title>LHISI_Scaffold_Assembly.</title>
        <authorList>
            <person name="Stuart O.P."/>
            <person name="Cleave R."/>
            <person name="Magrath M.J.L."/>
            <person name="Mikheyev A.S."/>
        </authorList>
    </citation>
    <scope>NUCLEOTIDE SEQUENCE [LARGE SCALE GENOMIC DNA]</scope>
    <source>
        <strain evidence="1">Daus_M_001</strain>
        <tissue evidence="1">Leg muscle</tissue>
    </source>
</reference>
<proteinExistence type="predicted"/>
<protein>
    <submittedName>
        <fullName evidence="1">Uncharacterized protein</fullName>
    </submittedName>
</protein>
<evidence type="ECO:0000313" key="2">
    <source>
        <dbReference type="Proteomes" id="UP001159363"/>
    </source>
</evidence>
<comment type="caution">
    <text evidence="1">The sequence shown here is derived from an EMBL/GenBank/DDBJ whole genome shotgun (WGS) entry which is preliminary data.</text>
</comment>
<dbReference type="InterPro" id="IPR050951">
    <property type="entry name" value="Retrovirus_Pol_polyprotein"/>
</dbReference>
<organism evidence="1 2">
    <name type="scientific">Dryococelus australis</name>
    <dbReference type="NCBI Taxonomy" id="614101"/>
    <lineage>
        <taxon>Eukaryota</taxon>
        <taxon>Metazoa</taxon>
        <taxon>Ecdysozoa</taxon>
        <taxon>Arthropoda</taxon>
        <taxon>Hexapoda</taxon>
        <taxon>Insecta</taxon>
        <taxon>Pterygota</taxon>
        <taxon>Neoptera</taxon>
        <taxon>Polyneoptera</taxon>
        <taxon>Phasmatodea</taxon>
        <taxon>Verophasmatodea</taxon>
        <taxon>Anareolatae</taxon>
        <taxon>Phasmatidae</taxon>
        <taxon>Eurycanthinae</taxon>
        <taxon>Dryococelus</taxon>
    </lineage>
</organism>
<evidence type="ECO:0000313" key="1">
    <source>
        <dbReference type="EMBL" id="KAJ8881810.1"/>
    </source>
</evidence>
<dbReference type="Gene3D" id="3.30.70.270">
    <property type="match status" value="1"/>
</dbReference>
<dbReference type="PANTHER" id="PTHR37984">
    <property type="entry name" value="PROTEIN CBG26694"/>
    <property type="match status" value="1"/>
</dbReference>
<sequence length="323" mass="37011">MAECQDTHKLSEDVIHAVQGSCHMQCREMRPSKRAVQGKRQPAKVNNSQTCLYCGRSHQRGCMEQHDDEDIMYPIQGVCLSREVNQLQADTNKNSKKLYTTLHFPTAVVCQIECGATCNLMSIQDLQRVIGEADSHRLIPGKNTENDIRQEFKDTLQGLGQKPGEVQLDVKVDTKPQQDPPYCVPIPLKKELKILLQQPEQQRKLQEALGNLPEVKIVADDVLVYGQGKTEKEALINYDENLLRLFQRAREKDIKFNPRFFNYLTKFLPHLATVGEPIRQLTHKDVLWHWGHRQDHALTEIKKLATSAPVLQYYDVEVPVVIQ</sequence>
<name>A0ABQ9HC10_9NEOP</name>
<dbReference type="InterPro" id="IPR043128">
    <property type="entry name" value="Rev_trsase/Diguanyl_cyclase"/>
</dbReference>
<dbReference type="Proteomes" id="UP001159363">
    <property type="component" value="Chromosome 5"/>
</dbReference>
<dbReference type="InterPro" id="IPR043502">
    <property type="entry name" value="DNA/RNA_pol_sf"/>
</dbReference>
<gene>
    <name evidence="1" type="ORF">PR048_018296</name>
</gene>